<organism evidence="2 3">
    <name type="scientific">Asanoa siamensis</name>
    <dbReference type="NCBI Taxonomy" id="926357"/>
    <lineage>
        <taxon>Bacteria</taxon>
        <taxon>Bacillati</taxon>
        <taxon>Actinomycetota</taxon>
        <taxon>Actinomycetes</taxon>
        <taxon>Micromonosporales</taxon>
        <taxon>Micromonosporaceae</taxon>
        <taxon>Asanoa</taxon>
    </lineage>
</organism>
<evidence type="ECO:0000256" key="1">
    <source>
        <dbReference type="SAM" id="MobiDB-lite"/>
    </source>
</evidence>
<feature type="region of interest" description="Disordered" evidence="1">
    <location>
        <begin position="57"/>
        <end position="81"/>
    </location>
</feature>
<sequence length="81" mass="8495">MPINSASGLRSSSAFASGGMGSENVMRTIFADRRPRRQAASAQILDPLGALAPRLSRLRLQSPPGHAGRTRKHSQGALGDA</sequence>
<evidence type="ECO:0000313" key="2">
    <source>
        <dbReference type="EMBL" id="GIF77339.1"/>
    </source>
</evidence>
<dbReference type="EMBL" id="BONE01000087">
    <property type="protein sequence ID" value="GIF77339.1"/>
    <property type="molecule type" value="Genomic_DNA"/>
</dbReference>
<protein>
    <submittedName>
        <fullName evidence="2">Uncharacterized protein</fullName>
    </submittedName>
</protein>
<feature type="compositionally biased region" description="Polar residues" evidence="1">
    <location>
        <begin position="1"/>
        <end position="10"/>
    </location>
</feature>
<evidence type="ECO:0000313" key="3">
    <source>
        <dbReference type="Proteomes" id="UP000604117"/>
    </source>
</evidence>
<gene>
    <name evidence="2" type="ORF">Asi02nite_68570</name>
</gene>
<accession>A0ABQ4D1D2</accession>
<dbReference type="Proteomes" id="UP000604117">
    <property type="component" value="Unassembled WGS sequence"/>
</dbReference>
<proteinExistence type="predicted"/>
<reference evidence="2 3" key="1">
    <citation type="submission" date="2021-01" db="EMBL/GenBank/DDBJ databases">
        <title>Whole genome shotgun sequence of Asanoa siamensis NBRC 107932.</title>
        <authorList>
            <person name="Komaki H."/>
            <person name="Tamura T."/>
        </authorList>
    </citation>
    <scope>NUCLEOTIDE SEQUENCE [LARGE SCALE GENOMIC DNA]</scope>
    <source>
        <strain evidence="2 3">NBRC 107932</strain>
    </source>
</reference>
<name>A0ABQ4D1D2_9ACTN</name>
<comment type="caution">
    <text evidence="2">The sequence shown here is derived from an EMBL/GenBank/DDBJ whole genome shotgun (WGS) entry which is preliminary data.</text>
</comment>
<feature type="region of interest" description="Disordered" evidence="1">
    <location>
        <begin position="1"/>
        <end position="20"/>
    </location>
</feature>
<keyword evidence="3" id="KW-1185">Reference proteome</keyword>